<dbReference type="Proteomes" id="UP000093355">
    <property type="component" value="Unassembled WGS sequence"/>
</dbReference>
<keyword evidence="2" id="KW-0808">Transferase</keyword>
<dbReference type="PANTHER" id="PTHR22916">
    <property type="entry name" value="GLYCOSYLTRANSFERASE"/>
    <property type="match status" value="1"/>
</dbReference>
<gene>
    <name evidence="2" type="ORF">A7J15_00225</name>
</gene>
<reference evidence="2 3" key="1">
    <citation type="submission" date="2016-05" db="EMBL/GenBank/DDBJ databases">
        <authorList>
            <person name="Lavstsen T."/>
            <person name="Jespersen J.S."/>
        </authorList>
    </citation>
    <scope>NUCLEOTIDE SEQUENCE [LARGE SCALE GENOMIC DNA]</scope>
    <source>
        <strain evidence="2 3">YLB-01</strain>
    </source>
</reference>
<dbReference type="Pfam" id="PF00535">
    <property type="entry name" value="Glycos_transf_2"/>
    <property type="match status" value="1"/>
</dbReference>
<evidence type="ECO:0000313" key="2">
    <source>
        <dbReference type="EMBL" id="OCG75832.1"/>
    </source>
</evidence>
<dbReference type="STRING" id="904291.A7J15_00225"/>
<dbReference type="GO" id="GO:0016758">
    <property type="term" value="F:hexosyltransferase activity"/>
    <property type="evidence" value="ECO:0007669"/>
    <property type="project" value="UniProtKB-ARBA"/>
</dbReference>
<dbReference type="OrthoDB" id="2676521at2"/>
<comment type="caution">
    <text evidence="2">The sequence shown here is derived from an EMBL/GenBank/DDBJ whole genome shotgun (WGS) entry which is preliminary data.</text>
</comment>
<dbReference type="EMBL" id="LXMD01000012">
    <property type="protein sequence ID" value="OCG75832.1"/>
    <property type="molecule type" value="Genomic_DNA"/>
</dbReference>
<dbReference type="SUPFAM" id="SSF53448">
    <property type="entry name" value="Nucleotide-diphospho-sugar transferases"/>
    <property type="match status" value="1"/>
</dbReference>
<dbReference type="PANTHER" id="PTHR22916:SF3">
    <property type="entry name" value="UDP-GLCNAC:BETAGAL BETA-1,3-N-ACETYLGLUCOSAMINYLTRANSFERASE-LIKE PROTEIN 1"/>
    <property type="match status" value="1"/>
</dbReference>
<dbReference type="CDD" id="cd00761">
    <property type="entry name" value="Glyco_tranf_GTA_type"/>
    <property type="match status" value="1"/>
</dbReference>
<protein>
    <submittedName>
        <fullName evidence="2">Glycosyl transferase</fullName>
    </submittedName>
</protein>
<dbReference type="Gene3D" id="3.90.550.10">
    <property type="entry name" value="Spore Coat Polysaccharide Biosynthesis Protein SpsA, Chain A"/>
    <property type="match status" value="1"/>
</dbReference>
<dbReference type="InterPro" id="IPR001173">
    <property type="entry name" value="Glyco_trans_2-like"/>
</dbReference>
<organism evidence="2 3">
    <name type="scientific">Microbacterium sediminis</name>
    <dbReference type="NCBI Taxonomy" id="904291"/>
    <lineage>
        <taxon>Bacteria</taxon>
        <taxon>Bacillati</taxon>
        <taxon>Actinomycetota</taxon>
        <taxon>Actinomycetes</taxon>
        <taxon>Micrococcales</taxon>
        <taxon>Microbacteriaceae</taxon>
        <taxon>Microbacterium</taxon>
    </lineage>
</organism>
<feature type="domain" description="Glycosyltransferase 2-like" evidence="1">
    <location>
        <begin position="9"/>
        <end position="134"/>
    </location>
</feature>
<evidence type="ECO:0000313" key="3">
    <source>
        <dbReference type="Proteomes" id="UP000093355"/>
    </source>
</evidence>
<name>A0A1B9NGV8_9MICO</name>
<proteinExistence type="predicted"/>
<accession>A0A1B9NGV8</accession>
<evidence type="ECO:0000259" key="1">
    <source>
        <dbReference type="Pfam" id="PF00535"/>
    </source>
</evidence>
<keyword evidence="3" id="KW-1185">Reference proteome</keyword>
<dbReference type="AlphaFoldDB" id="A0A1B9NGV8"/>
<sequence length="295" mass="31831">MRAAVPVVTVIVAGWNIAGYATEALESLRGQTRTDWRAILVDDGSDDATGAVFDGFASMDPRFTVIHHPDRLGLGAARNSGLELAGTPYVGFLDADDVMEPDALARLVGALERSGSDIAVGAYRRLRPSGSGYAPSDVQPWVAASTAPSRIGVTLAEHPEVVNNIVAWSKVSRAELWRELRFPAGLYEDQLIAQELYTRARRIDTIAEPVVQWRVRADGSSITQGEGRIEVLRAVLAAMRAGLEVLRRSAPEAAVLARARTILAMDVPRLHAQASTPEYPRQLEAFRAEIAALAG</sequence>
<dbReference type="InterPro" id="IPR029044">
    <property type="entry name" value="Nucleotide-diphossugar_trans"/>
</dbReference>